<feature type="domain" description="HTH gntR-type" evidence="6">
    <location>
        <begin position="19"/>
        <end position="87"/>
    </location>
</feature>
<dbReference type="InterPro" id="IPR015421">
    <property type="entry name" value="PyrdxlP-dep_Trfase_major"/>
</dbReference>
<dbReference type="InterPro" id="IPR036388">
    <property type="entry name" value="WH-like_DNA-bd_sf"/>
</dbReference>
<evidence type="ECO:0000256" key="3">
    <source>
        <dbReference type="ARBA" id="ARBA00023015"/>
    </source>
</evidence>
<dbReference type="InterPro" id="IPR036390">
    <property type="entry name" value="WH_DNA-bd_sf"/>
</dbReference>
<dbReference type="GO" id="GO:0003700">
    <property type="term" value="F:DNA-binding transcription factor activity"/>
    <property type="evidence" value="ECO:0007669"/>
    <property type="project" value="InterPro"/>
</dbReference>
<evidence type="ECO:0000256" key="1">
    <source>
        <dbReference type="ARBA" id="ARBA00005384"/>
    </source>
</evidence>
<keyword evidence="4" id="KW-0238">DNA-binding</keyword>
<dbReference type="GO" id="GO:0003677">
    <property type="term" value="F:DNA binding"/>
    <property type="evidence" value="ECO:0007669"/>
    <property type="project" value="UniProtKB-KW"/>
</dbReference>
<evidence type="ECO:0000256" key="5">
    <source>
        <dbReference type="ARBA" id="ARBA00023163"/>
    </source>
</evidence>
<organism evidence="7 8">
    <name type="scientific">Pseudoxanthobacter soli DSM 19599</name>
    <dbReference type="NCBI Taxonomy" id="1123029"/>
    <lineage>
        <taxon>Bacteria</taxon>
        <taxon>Pseudomonadati</taxon>
        <taxon>Pseudomonadota</taxon>
        <taxon>Alphaproteobacteria</taxon>
        <taxon>Hyphomicrobiales</taxon>
        <taxon>Segnochrobactraceae</taxon>
        <taxon>Pseudoxanthobacter</taxon>
    </lineage>
</organism>
<dbReference type="PANTHER" id="PTHR46577">
    <property type="entry name" value="HTH-TYPE TRANSCRIPTIONAL REGULATORY PROTEIN GABR"/>
    <property type="match status" value="1"/>
</dbReference>
<dbReference type="PANTHER" id="PTHR46577:SF1">
    <property type="entry name" value="HTH-TYPE TRANSCRIPTIONAL REGULATORY PROTEIN GABR"/>
    <property type="match status" value="1"/>
</dbReference>
<comment type="similarity">
    <text evidence="1">In the C-terminal section; belongs to the class-I pyridoxal-phosphate-dependent aminotransferase family.</text>
</comment>
<proteinExistence type="inferred from homology"/>
<reference evidence="7 8" key="1">
    <citation type="submission" date="2016-12" db="EMBL/GenBank/DDBJ databases">
        <authorList>
            <person name="Song W.-J."/>
            <person name="Kurnit D.M."/>
        </authorList>
    </citation>
    <scope>NUCLEOTIDE SEQUENCE [LARGE SCALE GENOMIC DNA]</scope>
    <source>
        <strain evidence="7 8">DSM 19599</strain>
    </source>
</reference>
<gene>
    <name evidence="7" type="ORF">SAMN02745172_02577</name>
</gene>
<dbReference type="PROSITE" id="PS50949">
    <property type="entry name" value="HTH_GNTR"/>
    <property type="match status" value="1"/>
</dbReference>
<evidence type="ECO:0000313" key="7">
    <source>
        <dbReference type="EMBL" id="SHO65928.1"/>
    </source>
</evidence>
<evidence type="ECO:0000256" key="4">
    <source>
        <dbReference type="ARBA" id="ARBA00023125"/>
    </source>
</evidence>
<dbReference type="SUPFAM" id="SSF46785">
    <property type="entry name" value="Winged helix' DNA-binding domain"/>
    <property type="match status" value="1"/>
</dbReference>
<dbReference type="Proteomes" id="UP000186406">
    <property type="component" value="Unassembled WGS sequence"/>
</dbReference>
<sequence>MDHTLGKDMWQPWLVESARLKYLGLVEALEADIRTGRVLPGDRLPPQRAIAEALDVDLTTVTRAFNEARRRGLVEAQAGRGTFIREDRGGGEGAAPPRPLVDLGMNIPPQPPEADFRRLLSQGVAGVLGSPRGLLSLHYQDSSGAEADRAAAANWLSSRLGPVSADRVVVASGAQGALFAICALMLGRGDAVAAGETTYPGLKAVAAQQGLALVPLAMDEFGLVPAAFERACLEAAASGRPLKLLYLIPSIDNPTTATLPEDRRRALAALARTHGVAIVEDDPYAPLLPKRAAALAEFAGDIVWHVATLSKCATPALRVAYVVAPGAAQASRLAGVLRSTTLMAPPLMSALASRWIADGTLDGLATAIRVENAGRQALATAILGGTAFAADPNGHHLWLHLPAHWRAADFAGHADRAGVSIVPASAFSVAPHPPEAVRISLGVAPDRGALEDGLLQLASLMAEPPLDARAVV</sequence>
<dbReference type="EMBL" id="FRXO01000005">
    <property type="protein sequence ID" value="SHO65928.1"/>
    <property type="molecule type" value="Genomic_DNA"/>
</dbReference>
<evidence type="ECO:0000313" key="8">
    <source>
        <dbReference type="Proteomes" id="UP000186406"/>
    </source>
</evidence>
<dbReference type="InterPro" id="IPR015422">
    <property type="entry name" value="PyrdxlP-dep_Trfase_small"/>
</dbReference>
<dbReference type="Gene3D" id="1.10.10.10">
    <property type="entry name" value="Winged helix-like DNA-binding domain superfamily/Winged helix DNA-binding domain"/>
    <property type="match status" value="1"/>
</dbReference>
<dbReference type="InterPro" id="IPR015424">
    <property type="entry name" value="PyrdxlP-dep_Trfase"/>
</dbReference>
<evidence type="ECO:0000259" key="6">
    <source>
        <dbReference type="PROSITE" id="PS50949"/>
    </source>
</evidence>
<dbReference type="Gene3D" id="3.90.1150.10">
    <property type="entry name" value="Aspartate Aminotransferase, domain 1"/>
    <property type="match status" value="1"/>
</dbReference>
<dbReference type="AlphaFoldDB" id="A0A1M7ZM07"/>
<accession>A0A1M7ZM07</accession>
<dbReference type="STRING" id="1123029.SAMN02745172_02577"/>
<protein>
    <submittedName>
        <fullName evidence="7">Transcriptional regulator, GntR family</fullName>
    </submittedName>
</protein>
<dbReference type="CDD" id="cd07377">
    <property type="entry name" value="WHTH_GntR"/>
    <property type="match status" value="1"/>
</dbReference>
<dbReference type="InterPro" id="IPR000524">
    <property type="entry name" value="Tscrpt_reg_HTH_GntR"/>
</dbReference>
<dbReference type="InterPro" id="IPR051446">
    <property type="entry name" value="HTH_trans_reg/aminotransferase"/>
</dbReference>
<dbReference type="SMART" id="SM00345">
    <property type="entry name" value="HTH_GNTR"/>
    <property type="match status" value="1"/>
</dbReference>
<dbReference type="InterPro" id="IPR004839">
    <property type="entry name" value="Aminotransferase_I/II_large"/>
</dbReference>
<dbReference type="CDD" id="cd00609">
    <property type="entry name" value="AAT_like"/>
    <property type="match status" value="1"/>
</dbReference>
<name>A0A1M7ZM07_9HYPH</name>
<dbReference type="Pfam" id="PF00392">
    <property type="entry name" value="GntR"/>
    <property type="match status" value="1"/>
</dbReference>
<dbReference type="SUPFAM" id="SSF53383">
    <property type="entry name" value="PLP-dependent transferases"/>
    <property type="match status" value="1"/>
</dbReference>
<keyword evidence="5" id="KW-0804">Transcription</keyword>
<dbReference type="Pfam" id="PF00155">
    <property type="entry name" value="Aminotran_1_2"/>
    <property type="match status" value="1"/>
</dbReference>
<evidence type="ECO:0000256" key="2">
    <source>
        <dbReference type="ARBA" id="ARBA00022898"/>
    </source>
</evidence>
<keyword evidence="2" id="KW-0663">Pyridoxal phosphate</keyword>
<dbReference type="GO" id="GO:0030170">
    <property type="term" value="F:pyridoxal phosphate binding"/>
    <property type="evidence" value="ECO:0007669"/>
    <property type="project" value="InterPro"/>
</dbReference>
<keyword evidence="3" id="KW-0805">Transcription regulation</keyword>
<dbReference type="Gene3D" id="3.40.640.10">
    <property type="entry name" value="Type I PLP-dependent aspartate aminotransferase-like (Major domain)"/>
    <property type="match status" value="1"/>
</dbReference>
<keyword evidence="8" id="KW-1185">Reference proteome</keyword>